<feature type="chain" id="PRO_5002474583" description="Porin domain-containing protein" evidence="1">
    <location>
        <begin position="22"/>
        <end position="407"/>
    </location>
</feature>
<dbReference type="SUPFAM" id="SSF56935">
    <property type="entry name" value="Porins"/>
    <property type="match status" value="1"/>
</dbReference>
<dbReference type="OrthoDB" id="197869at2"/>
<dbReference type="GeneID" id="58229767"/>
<reference evidence="2 3" key="1">
    <citation type="journal article" date="2015" name="BMC Genomics">
        <title>Genome mining reveals unlocked bioactive potential of marine Gram-negative bacteria.</title>
        <authorList>
            <person name="Machado H."/>
            <person name="Sonnenschein E.C."/>
            <person name="Melchiorsen J."/>
            <person name="Gram L."/>
        </authorList>
    </citation>
    <scope>NUCLEOTIDE SEQUENCE [LARGE SCALE GENOMIC DNA]</scope>
    <source>
        <strain evidence="2 3">S3137</strain>
    </source>
</reference>
<evidence type="ECO:0008006" key="4">
    <source>
        <dbReference type="Google" id="ProtNLM"/>
    </source>
</evidence>
<accession>A0A0F4PYM0</accession>
<comment type="caution">
    <text evidence="2">The sequence shown here is derived from an EMBL/GenBank/DDBJ whole genome shotgun (WGS) entry which is preliminary data.</text>
</comment>
<dbReference type="Gene3D" id="2.40.160.10">
    <property type="entry name" value="Porin"/>
    <property type="match status" value="1"/>
</dbReference>
<protein>
    <recommendedName>
        <fullName evidence="4">Porin domain-containing protein</fullName>
    </recommendedName>
</protein>
<name>A0A0F4PYM0_9GAMM</name>
<evidence type="ECO:0000256" key="1">
    <source>
        <dbReference type="SAM" id="SignalP"/>
    </source>
</evidence>
<dbReference type="RefSeq" id="WP_045978500.1">
    <property type="nucleotide sequence ID" value="NZ_JXXY01000003.1"/>
</dbReference>
<keyword evidence="3" id="KW-1185">Reference proteome</keyword>
<dbReference type="InterPro" id="IPR023614">
    <property type="entry name" value="Porin_dom_sf"/>
</dbReference>
<feature type="signal peptide" evidence="1">
    <location>
        <begin position="1"/>
        <end position="21"/>
    </location>
</feature>
<keyword evidence="1" id="KW-0732">Signal</keyword>
<gene>
    <name evidence="2" type="ORF">TW72_14805</name>
</gene>
<dbReference type="AlphaFoldDB" id="A0A0F4PYM0"/>
<evidence type="ECO:0000313" key="2">
    <source>
        <dbReference type="EMBL" id="KJY97099.1"/>
    </source>
</evidence>
<dbReference type="PATRIC" id="fig|151081.8.peg.638"/>
<dbReference type="Proteomes" id="UP000033664">
    <property type="component" value="Unassembled WGS sequence"/>
</dbReference>
<proteinExistence type="predicted"/>
<dbReference type="eggNOG" id="COG3203">
    <property type="taxonomic scope" value="Bacteria"/>
</dbReference>
<evidence type="ECO:0000313" key="3">
    <source>
        <dbReference type="Proteomes" id="UP000033664"/>
    </source>
</evidence>
<sequence length="407" mass="46422">MGLFRSLSGFSLLISSAAALAQPAQLSGFATVGVSYNESEQYGFRTDVSVTDGKTNSELDFSSLSRLGIQLHKQFNTQWGFTGQWVLKSHPDYSLGDVTQLAFLSYSPKPNWTIKAGRTAFDLFMMSPYRNIGYAYTATHAPIEFYGLIPHRSIDGIELSSAHATDQGMFSTRWYYGKSKDYLTNSDFQWRIALDDIAGATLTLEQGNWLWRANYTQAYIDNEPDHYAQLRELAQSVPEQIWPEAQDIAKRLKTVDTRLQYVTLGAKYDNGQYYVQSEIARVSADSDILKHLHNGYVVFGTRWQDFTVQLGYSVTHGKRQQIDKPRLTNPLADELHFQLERGFNYYVNDQSTTSLSTRYDFRADMAAKLQLEYIDLDSSDNQFMLRREVFSTPESFTVVSATIDWVF</sequence>
<dbReference type="EMBL" id="JXXZ01000013">
    <property type="protein sequence ID" value="KJY97099.1"/>
    <property type="molecule type" value="Genomic_DNA"/>
</dbReference>
<organism evidence="2 3">
    <name type="scientific">Pseudoalteromonas ruthenica</name>
    <dbReference type="NCBI Taxonomy" id="151081"/>
    <lineage>
        <taxon>Bacteria</taxon>
        <taxon>Pseudomonadati</taxon>
        <taxon>Pseudomonadota</taxon>
        <taxon>Gammaproteobacteria</taxon>
        <taxon>Alteromonadales</taxon>
        <taxon>Pseudoalteromonadaceae</taxon>
        <taxon>Pseudoalteromonas</taxon>
    </lineage>
</organism>